<dbReference type="EMBL" id="ANOG01000946">
    <property type="protein sequence ID" value="EMI16532.1"/>
    <property type="molecule type" value="Genomic_DNA"/>
</dbReference>
<comment type="caution">
    <text evidence="2">The sequence shown here is derived from an EMBL/GenBank/DDBJ whole genome shotgun (WGS) entry which is preliminary data.</text>
</comment>
<dbReference type="SUPFAM" id="SSF53756">
    <property type="entry name" value="UDP-Glycosyltransferase/glycogen phosphorylase"/>
    <property type="match status" value="1"/>
</dbReference>
<name>M5RMB3_9BACT</name>
<organism evidence="2 3">
    <name type="scientific">Rhodopirellula maiorica SM1</name>
    <dbReference type="NCBI Taxonomy" id="1265738"/>
    <lineage>
        <taxon>Bacteria</taxon>
        <taxon>Pseudomonadati</taxon>
        <taxon>Planctomycetota</taxon>
        <taxon>Planctomycetia</taxon>
        <taxon>Pirellulales</taxon>
        <taxon>Pirellulaceae</taxon>
        <taxon>Novipirellula</taxon>
    </lineage>
</organism>
<accession>M5RMB3</accession>
<dbReference type="PANTHER" id="PTHR21015:SF22">
    <property type="entry name" value="GLYCOSYLTRANSFERASE"/>
    <property type="match status" value="1"/>
</dbReference>
<dbReference type="Gene3D" id="3.40.50.2000">
    <property type="entry name" value="Glycogen Phosphorylase B"/>
    <property type="match status" value="2"/>
</dbReference>
<evidence type="ECO:0000313" key="2">
    <source>
        <dbReference type="EMBL" id="EMI16532.1"/>
    </source>
</evidence>
<gene>
    <name evidence="2" type="ORF">RMSM_06543</name>
</gene>
<evidence type="ECO:0000259" key="1">
    <source>
        <dbReference type="Pfam" id="PF06722"/>
    </source>
</evidence>
<keyword evidence="2" id="KW-0808">Transferase</keyword>
<dbReference type="EC" id="2.4.-.-" evidence="2"/>
<dbReference type="PATRIC" id="fig|1265738.3.peg.6528"/>
<dbReference type="PANTHER" id="PTHR21015">
    <property type="entry name" value="UDP-N-ACETYLGLUCOSAMINE--N-ACETYLMURAMYL-(PENTAPEPTIDE) PYROPHOSPHORYL-UNDECAPRENOL N-ACETYLGLUCOSAMINE TRANSFERASE 1"/>
    <property type="match status" value="1"/>
</dbReference>
<proteinExistence type="predicted"/>
<reference evidence="2 3" key="1">
    <citation type="journal article" date="2013" name="Mar. Genomics">
        <title>Expression of sulfatases in Rhodopirellula baltica and the diversity of sulfatases in the genus Rhodopirellula.</title>
        <authorList>
            <person name="Wegner C.E."/>
            <person name="Richter-Heitmann T."/>
            <person name="Klindworth A."/>
            <person name="Klockow C."/>
            <person name="Richter M."/>
            <person name="Achstetter T."/>
            <person name="Glockner F.O."/>
            <person name="Harder J."/>
        </authorList>
    </citation>
    <scope>NUCLEOTIDE SEQUENCE [LARGE SCALE GENOMIC DNA]</scope>
    <source>
        <strain evidence="2 3">SM1</strain>
    </source>
</reference>
<dbReference type="InterPro" id="IPR010610">
    <property type="entry name" value="EryCIII-like_C"/>
</dbReference>
<sequence length="427" mass="47142">MLTFSDVADSHQPLKSKARTKPRILFVAEAVTLCHVTRPLVLAEGLDPEEYDVHFACCESKRNLVENESRRFHPIDCVGNESFIQNLSDGRPAFSKETLVGYVEQDLELLESVRPDLVIGDMRLSLAISARKLGVPYWTLTNAYWSPYANQPWVVPELPVTRLIGPTIANPFFKVFRRPAFAMHCRPLNQASAYCSGKPLGYNLEKMYTDADQVLYADAPGLVPTNGLPHTHHYLGPILWSSPGAMPDKWKTMDPARKTVFVTLGSSGPVRLLATLVSSLANADPKINVLVATSGRFVLDKSIRDRPNVLVADYLPAEEASKHSDLVICHGGSASAYVALASETPVLGIPSILDQHLTIEYIRNSGAGESLRAEFANESRIVSMTQQILGDESYANAARQLAKEFSSLNPSERFRHLLERSPAVMKT</sequence>
<keyword evidence="2" id="KW-0328">Glycosyltransferase</keyword>
<evidence type="ECO:0000313" key="3">
    <source>
        <dbReference type="Proteomes" id="UP000011991"/>
    </source>
</evidence>
<dbReference type="Proteomes" id="UP000011991">
    <property type="component" value="Unassembled WGS sequence"/>
</dbReference>
<dbReference type="AlphaFoldDB" id="M5RMB3"/>
<dbReference type="Pfam" id="PF06722">
    <property type="entry name" value="EryCIII-like_C"/>
    <property type="match status" value="1"/>
</dbReference>
<protein>
    <submittedName>
        <fullName evidence="2">Glycosyl transferase</fullName>
        <ecNumber evidence="2">2.4.-.-</ecNumber>
    </submittedName>
</protein>
<feature type="domain" description="Erythromycin biosynthesis protein CIII-like C-terminal" evidence="1">
    <location>
        <begin position="307"/>
        <end position="407"/>
    </location>
</feature>
<dbReference type="GO" id="GO:0016757">
    <property type="term" value="F:glycosyltransferase activity"/>
    <property type="evidence" value="ECO:0007669"/>
    <property type="project" value="UniProtKB-KW"/>
</dbReference>
<keyword evidence="3" id="KW-1185">Reference proteome</keyword>